<keyword evidence="4" id="KW-1133">Transmembrane helix</keyword>
<dbReference type="PANTHER" id="PTHR37042:SF4">
    <property type="entry name" value="OUTER MEMBRANE PROTEIN RV1973"/>
    <property type="match status" value="1"/>
</dbReference>
<dbReference type="EMBL" id="JACBZR010000001">
    <property type="protein sequence ID" value="NYI80826.1"/>
    <property type="molecule type" value="Genomic_DNA"/>
</dbReference>
<gene>
    <name evidence="6" type="ORF">BJ988_005474</name>
</gene>
<evidence type="ECO:0000313" key="7">
    <source>
        <dbReference type="Proteomes" id="UP000564496"/>
    </source>
</evidence>
<feature type="transmembrane region" description="Helical" evidence="4">
    <location>
        <begin position="142"/>
        <end position="164"/>
    </location>
</feature>
<dbReference type="InterPro" id="IPR001623">
    <property type="entry name" value="DnaJ_domain"/>
</dbReference>
<evidence type="ECO:0000313" key="6">
    <source>
        <dbReference type="EMBL" id="NYI80826.1"/>
    </source>
</evidence>
<evidence type="ECO:0000256" key="2">
    <source>
        <dbReference type="ARBA" id="ARBA00023136"/>
    </source>
</evidence>
<keyword evidence="2 4" id="KW-0472">Membrane</keyword>
<dbReference type="InterPro" id="IPR036869">
    <property type="entry name" value="J_dom_sf"/>
</dbReference>
<dbReference type="PRINTS" id="PR00625">
    <property type="entry name" value="JDOMAIN"/>
</dbReference>
<keyword evidence="4" id="KW-0812">Transmembrane</keyword>
<dbReference type="Gene3D" id="1.10.287.110">
    <property type="entry name" value="DnaJ domain"/>
    <property type="match status" value="1"/>
</dbReference>
<dbReference type="PROSITE" id="PS50076">
    <property type="entry name" value="DNAJ_2"/>
    <property type="match status" value="1"/>
</dbReference>
<name>A0A7Z0IV98_9ACTN</name>
<keyword evidence="7" id="KW-1185">Reference proteome</keyword>
<dbReference type="AlphaFoldDB" id="A0A7Z0IV98"/>
<reference evidence="6 7" key="1">
    <citation type="submission" date="2020-07" db="EMBL/GenBank/DDBJ databases">
        <title>Sequencing the genomes of 1000 actinobacteria strains.</title>
        <authorList>
            <person name="Klenk H.-P."/>
        </authorList>
    </citation>
    <scope>NUCLEOTIDE SEQUENCE [LARGE SCALE GENOMIC DNA]</scope>
    <source>
        <strain evidence="6 7">DSM 26487</strain>
    </source>
</reference>
<organism evidence="6 7">
    <name type="scientific">Nocardioides panzhihuensis</name>
    <dbReference type="NCBI Taxonomy" id="860243"/>
    <lineage>
        <taxon>Bacteria</taxon>
        <taxon>Bacillati</taxon>
        <taxon>Actinomycetota</taxon>
        <taxon>Actinomycetes</taxon>
        <taxon>Propionibacteriales</taxon>
        <taxon>Nocardioidaceae</taxon>
        <taxon>Nocardioides</taxon>
    </lineage>
</organism>
<feature type="domain" description="J" evidence="5">
    <location>
        <begin position="9"/>
        <end position="66"/>
    </location>
</feature>
<dbReference type="Pfam" id="PF00226">
    <property type="entry name" value="DnaJ"/>
    <property type="match status" value="1"/>
</dbReference>
<feature type="compositionally biased region" description="Acidic residues" evidence="3">
    <location>
        <begin position="72"/>
        <end position="90"/>
    </location>
</feature>
<dbReference type="RefSeq" id="WP_179660977.1">
    <property type="nucleotide sequence ID" value="NZ_JACBZR010000001.1"/>
</dbReference>
<comment type="caution">
    <text evidence="6">The sequence shown here is derived from an EMBL/GenBank/DDBJ whole genome shotgun (WGS) entry which is preliminary data.</text>
</comment>
<dbReference type="PANTHER" id="PTHR37042">
    <property type="entry name" value="OUTER MEMBRANE PROTEIN RV1973"/>
    <property type="match status" value="1"/>
</dbReference>
<evidence type="ECO:0000256" key="4">
    <source>
        <dbReference type="SAM" id="Phobius"/>
    </source>
</evidence>
<dbReference type="SUPFAM" id="SSF46565">
    <property type="entry name" value="Chaperone J-domain"/>
    <property type="match status" value="1"/>
</dbReference>
<sequence length="326" mass="35079">MSSPMSSPTWYDLLDVEPDAASADIRAAWKAAIADLDPTDRRFRTLNEAAAVLLDEEKRAAYDAELAAREEAADEDAADEDAAEEDAVDEVPVDEDALDDETVFVEAGAVADVHDAPDPDADGPDAEVKESAGRTLPVLPTWGLIAAGALALAAVVAAGVVFFGQEKVATVSNNNVTTSTVEGAVGKQITRNHKLLVEEQGAEALEAAKKAVVPLLSYDHSKMDESKSKAHEVMTKDYREDYDRLFAVLVDNVPKTKTVVKTLAPVDAGVIRVSEETVQVLVLVDRQVTNAQRSTPIGYQEYAMLTMAKVGDEWLVDKVETRPSKD</sequence>
<proteinExistence type="predicted"/>
<dbReference type="GO" id="GO:0016020">
    <property type="term" value="C:membrane"/>
    <property type="evidence" value="ECO:0007669"/>
    <property type="project" value="UniProtKB-SubCell"/>
</dbReference>
<evidence type="ECO:0000256" key="3">
    <source>
        <dbReference type="SAM" id="MobiDB-lite"/>
    </source>
</evidence>
<dbReference type="Proteomes" id="UP000564496">
    <property type="component" value="Unassembled WGS sequence"/>
</dbReference>
<protein>
    <submittedName>
        <fullName evidence="6">Mce-associated membrane protein</fullName>
    </submittedName>
</protein>
<feature type="region of interest" description="Disordered" evidence="3">
    <location>
        <begin position="66"/>
        <end position="90"/>
    </location>
</feature>
<evidence type="ECO:0000259" key="5">
    <source>
        <dbReference type="PROSITE" id="PS50076"/>
    </source>
</evidence>
<evidence type="ECO:0000256" key="1">
    <source>
        <dbReference type="ARBA" id="ARBA00004370"/>
    </source>
</evidence>
<accession>A0A7Z0IV98</accession>
<comment type="subcellular location">
    <subcellularLocation>
        <location evidence="1">Membrane</location>
    </subcellularLocation>
</comment>